<feature type="transmembrane region" description="Helical" evidence="1">
    <location>
        <begin position="20"/>
        <end position="44"/>
    </location>
</feature>
<feature type="transmembrane region" description="Helical" evidence="1">
    <location>
        <begin position="50"/>
        <end position="68"/>
    </location>
</feature>
<keyword evidence="1" id="KW-0472">Membrane</keyword>
<protein>
    <recommendedName>
        <fullName evidence="6">Glycosyltransferase 2-like domain-containing protein</fullName>
    </recommendedName>
</protein>
<evidence type="ECO:0008006" key="6">
    <source>
        <dbReference type="Google" id="ProtNLM"/>
    </source>
</evidence>
<evidence type="ECO:0000256" key="1">
    <source>
        <dbReference type="SAM" id="Phobius"/>
    </source>
</evidence>
<dbReference type="EMBL" id="CAJNNV010028214">
    <property type="protein sequence ID" value="CAE8623672.1"/>
    <property type="molecule type" value="Genomic_DNA"/>
</dbReference>
<feature type="transmembrane region" description="Helical" evidence="1">
    <location>
        <begin position="552"/>
        <end position="582"/>
    </location>
</feature>
<keyword evidence="1" id="KW-0812">Transmembrane</keyword>
<comment type="caution">
    <text evidence="3">The sequence shown here is derived from an EMBL/GenBank/DDBJ whole genome shotgun (WGS) entry which is preliminary data.</text>
</comment>
<dbReference type="Proteomes" id="UP000654075">
    <property type="component" value="Unassembled WGS sequence"/>
</dbReference>
<dbReference type="OrthoDB" id="5819478at2759"/>
<dbReference type="AlphaFoldDB" id="A0A813I8E1"/>
<dbReference type="EMBL" id="CAJNNW010004894">
    <property type="protein sequence ID" value="CAE8646858.1"/>
    <property type="molecule type" value="Genomic_DNA"/>
</dbReference>
<dbReference type="Proteomes" id="UP000626109">
    <property type="component" value="Unassembled WGS sequence"/>
</dbReference>
<reference evidence="3" key="1">
    <citation type="submission" date="2021-02" db="EMBL/GenBank/DDBJ databases">
        <authorList>
            <person name="Dougan E. K."/>
            <person name="Rhodes N."/>
            <person name="Thang M."/>
            <person name="Chan C."/>
        </authorList>
    </citation>
    <scope>NUCLEOTIDE SEQUENCE</scope>
</reference>
<feature type="transmembrane region" description="Helical" evidence="1">
    <location>
        <begin position="479"/>
        <end position="500"/>
    </location>
</feature>
<evidence type="ECO:0000313" key="2">
    <source>
        <dbReference type="EMBL" id="CAE8623672.1"/>
    </source>
</evidence>
<accession>A0A813I8E1</accession>
<evidence type="ECO:0000313" key="5">
    <source>
        <dbReference type="Proteomes" id="UP000654075"/>
    </source>
</evidence>
<feature type="transmembrane region" description="Helical" evidence="1">
    <location>
        <begin position="438"/>
        <end position="459"/>
    </location>
</feature>
<keyword evidence="5" id="KW-1185">Reference proteome</keyword>
<dbReference type="PANTHER" id="PTHR36851">
    <property type="entry name" value="UNNAMED PRODUCT"/>
    <property type="match status" value="1"/>
</dbReference>
<evidence type="ECO:0000313" key="4">
    <source>
        <dbReference type="Proteomes" id="UP000626109"/>
    </source>
</evidence>
<dbReference type="PANTHER" id="PTHR36851:SF1">
    <property type="entry name" value="GLYCO_TRANS_2-LIKE DOMAIN-CONTAINING PROTEIN"/>
    <property type="match status" value="1"/>
</dbReference>
<proteinExistence type="predicted"/>
<gene>
    <name evidence="2" type="ORF">PGLA1383_LOCUS40910</name>
    <name evidence="3" type="ORF">PGLA2088_LOCUS5175</name>
</gene>
<keyword evidence="1" id="KW-1133">Transmembrane helix</keyword>
<name>A0A813I8E1_POLGL</name>
<organism evidence="3 4">
    <name type="scientific">Polarella glacialis</name>
    <name type="common">Dinoflagellate</name>
    <dbReference type="NCBI Taxonomy" id="89957"/>
    <lineage>
        <taxon>Eukaryota</taxon>
        <taxon>Sar</taxon>
        <taxon>Alveolata</taxon>
        <taxon>Dinophyceae</taxon>
        <taxon>Suessiales</taxon>
        <taxon>Suessiaceae</taxon>
        <taxon>Polarella</taxon>
    </lineage>
</organism>
<feature type="transmembrane region" description="Helical" evidence="1">
    <location>
        <begin position="405"/>
        <end position="426"/>
    </location>
</feature>
<sequence length="616" mass="68429">MATKKAMYPFYKSNIHERRWAAYVARSLPMLSLIICCTLLAVGVVRSTPLLLWVTAVLNVSMWLWIVATSTHGIIGSFTVQDQLRRSEAEDFGPLSVSDDSTTESQDDVRHVIVIPNYKEDEDMLAETLESLKEARGSEKFFVMLAMEAREMESRQKAESLQELHGRSFAELAVAFHPTDLKEIHVDGSYNAEVPGKASNLKYAVAEAHKAVSEDPRFSVLDSVVLTVADADVLFHPSYFAHISRDFKKLRQEGKDQQKWTMWQSPQLPWRNFYESPIVSRTWGYISSMYEFGGVSSLTMGGHHMVFSAYSVPLQLACNAELWDGDVIAEDHHSYLKVFFYSAYQSQLQVAQDGTGSISSHVQVRPVMLPSKSTSVNSGDGYWATWIERWHQATRHTQGVAEMSYAFLAAWDLLCSVPVSSLSPSFVLYLAKVVLRPVFMHVIPVLQGIALAVLTVFWYSNNFHVPMCPNRPVIMNLQYAEGGTLLCGLAGAWVLTWPVAIPFTLLMVANYLFIRVAFIQPAEAPAAKAGKRSLWHAADGGFSPSMGSSHAAAMMLITVDCIVFLGPIMAVYGALAAVLSYWNVMVRGNHFKYITASKSLGTDYGAVGKAEVIQVS</sequence>
<dbReference type="InterPro" id="IPR029044">
    <property type="entry name" value="Nucleotide-diphossugar_trans"/>
</dbReference>
<evidence type="ECO:0000313" key="3">
    <source>
        <dbReference type="EMBL" id="CAE8646858.1"/>
    </source>
</evidence>
<dbReference type="SUPFAM" id="SSF53448">
    <property type="entry name" value="Nucleotide-diphospho-sugar transferases"/>
    <property type="match status" value="1"/>
</dbReference>